<dbReference type="CDD" id="cd00037">
    <property type="entry name" value="CLECT"/>
    <property type="match status" value="1"/>
</dbReference>
<sequence length="353" mass="38778">MICCVFLLLFGLRLLSAQLPSHYDDGSYREFLKRTFYFNPSGSRPISLSLPFWDAFAKPAAAESTASQLDYDLCSSFRSNSQIVAPKGKTIGSTCQCDAECNFRIEESFCDDGRCSCEIGFKGFTGALECSKLRIGDRCGSDLDCSLAIANSICDNSGFCACPTGFAVTRNGCEENAECSTAVANSECTGNRCVCQTDFVETADGKCGGCNVDEELYPEGASSASCYFASDNELTWQEAREICQARGMDLVSLHSSEEETFVASLFTPLVTFWIGLNDQANEGSYVWSDGTELDYPNWDGPNDPTGTTGQNCVRWYADTGLWRDVSCDSTFAFACKGDLVVQRRRRYIWPGLW</sequence>
<dbReference type="InterPro" id="IPR050111">
    <property type="entry name" value="C-type_lectin/snaclec_domain"/>
</dbReference>
<dbReference type="PROSITE" id="PS00615">
    <property type="entry name" value="C_TYPE_LECTIN_1"/>
    <property type="match status" value="1"/>
</dbReference>
<dbReference type="SUPFAM" id="SSF56436">
    <property type="entry name" value="C-type lectin-like"/>
    <property type="match status" value="1"/>
</dbReference>
<dbReference type="InterPro" id="IPR016187">
    <property type="entry name" value="CTDL_fold"/>
</dbReference>
<accession>A0A7R8WG11</accession>
<reference evidence="1" key="1">
    <citation type="submission" date="2020-11" db="EMBL/GenBank/DDBJ databases">
        <authorList>
            <person name="Tran Van P."/>
        </authorList>
    </citation>
    <scope>NUCLEOTIDE SEQUENCE</scope>
</reference>
<protein>
    <submittedName>
        <fullName evidence="1">Uncharacterized protein</fullName>
    </submittedName>
</protein>
<dbReference type="PANTHER" id="PTHR22803">
    <property type="entry name" value="MANNOSE, PHOSPHOLIPASE, LECTIN RECEPTOR RELATED"/>
    <property type="match status" value="1"/>
</dbReference>
<name>A0A7R8WG11_9CRUS</name>
<dbReference type="InterPro" id="IPR001304">
    <property type="entry name" value="C-type_lectin-like"/>
</dbReference>
<dbReference type="AlphaFoldDB" id="A0A7R8WG11"/>
<dbReference type="OrthoDB" id="6352088at2759"/>
<organism evidence="1">
    <name type="scientific">Cyprideis torosa</name>
    <dbReference type="NCBI Taxonomy" id="163714"/>
    <lineage>
        <taxon>Eukaryota</taxon>
        <taxon>Metazoa</taxon>
        <taxon>Ecdysozoa</taxon>
        <taxon>Arthropoda</taxon>
        <taxon>Crustacea</taxon>
        <taxon>Oligostraca</taxon>
        <taxon>Ostracoda</taxon>
        <taxon>Podocopa</taxon>
        <taxon>Podocopida</taxon>
        <taxon>Cytherocopina</taxon>
        <taxon>Cytheroidea</taxon>
        <taxon>Cytherideidae</taxon>
        <taxon>Cyprideis</taxon>
    </lineage>
</organism>
<dbReference type="PROSITE" id="PS50041">
    <property type="entry name" value="C_TYPE_LECTIN_2"/>
    <property type="match status" value="1"/>
</dbReference>
<dbReference type="Gene3D" id="3.10.100.10">
    <property type="entry name" value="Mannose-Binding Protein A, subunit A"/>
    <property type="match status" value="1"/>
</dbReference>
<evidence type="ECO:0000313" key="1">
    <source>
        <dbReference type="EMBL" id="CAD7231004.1"/>
    </source>
</evidence>
<dbReference type="Pfam" id="PF00059">
    <property type="entry name" value="Lectin_C"/>
    <property type="match status" value="1"/>
</dbReference>
<dbReference type="EMBL" id="OB663119">
    <property type="protein sequence ID" value="CAD7231004.1"/>
    <property type="molecule type" value="Genomic_DNA"/>
</dbReference>
<dbReference type="SMART" id="SM00034">
    <property type="entry name" value="CLECT"/>
    <property type="match status" value="1"/>
</dbReference>
<dbReference type="InterPro" id="IPR016186">
    <property type="entry name" value="C-type_lectin-like/link_sf"/>
</dbReference>
<dbReference type="InterPro" id="IPR018378">
    <property type="entry name" value="C-type_lectin_CS"/>
</dbReference>
<gene>
    <name evidence="1" type="ORF">CTOB1V02_LOCUS8859</name>
</gene>
<proteinExistence type="predicted"/>